<evidence type="ECO:0000256" key="1">
    <source>
        <dbReference type="ARBA" id="ARBA00004651"/>
    </source>
</evidence>
<comment type="subcellular location">
    <subcellularLocation>
        <location evidence="1">Cell membrane</location>
        <topology evidence="1">Multi-pass membrane protein</topology>
    </subcellularLocation>
</comment>
<accession>A0A0E3S7W0</accession>
<evidence type="ECO:0000313" key="8">
    <source>
        <dbReference type="EMBL" id="AKB77494.1"/>
    </source>
</evidence>
<gene>
    <name evidence="8" type="ORF">MSHOH_1011</name>
</gene>
<keyword evidence="4 7" id="KW-0812">Transmembrane</keyword>
<protein>
    <submittedName>
        <fullName evidence="8">Transporter</fullName>
    </submittedName>
</protein>
<keyword evidence="6 7" id="KW-0472">Membrane</keyword>
<dbReference type="InterPro" id="IPR005524">
    <property type="entry name" value="DUF318"/>
</dbReference>
<feature type="transmembrane region" description="Helical" evidence="7">
    <location>
        <begin position="34"/>
        <end position="56"/>
    </location>
</feature>
<dbReference type="STRING" id="1434110.MSHOH_1011"/>
<evidence type="ECO:0000256" key="3">
    <source>
        <dbReference type="ARBA" id="ARBA00022475"/>
    </source>
</evidence>
<dbReference type="PANTHER" id="PTHR42775">
    <property type="entry name" value="PERMEASE RV2963-RELATED"/>
    <property type="match status" value="1"/>
</dbReference>
<feature type="transmembrane region" description="Helical" evidence="7">
    <location>
        <begin position="299"/>
        <end position="319"/>
    </location>
</feature>
<evidence type="ECO:0000256" key="6">
    <source>
        <dbReference type="ARBA" id="ARBA00023136"/>
    </source>
</evidence>
<evidence type="ECO:0000256" key="4">
    <source>
        <dbReference type="ARBA" id="ARBA00022692"/>
    </source>
</evidence>
<dbReference type="PANTHER" id="PTHR42775:SF1">
    <property type="entry name" value="PERMEASE RV2963-RELATED"/>
    <property type="match status" value="1"/>
</dbReference>
<dbReference type="OrthoDB" id="307973at2157"/>
<dbReference type="RefSeq" id="WP_048137945.1">
    <property type="nucleotide sequence ID" value="NZ_CP009516.1"/>
</dbReference>
<dbReference type="KEGG" id="mhor:MSHOH_1011"/>
<evidence type="ECO:0000313" key="9">
    <source>
        <dbReference type="Proteomes" id="UP000033101"/>
    </source>
</evidence>
<organism evidence="8 9">
    <name type="scientific">Methanosarcina horonobensis HB-1 = JCM 15518</name>
    <dbReference type="NCBI Taxonomy" id="1434110"/>
    <lineage>
        <taxon>Archaea</taxon>
        <taxon>Methanobacteriati</taxon>
        <taxon>Methanobacteriota</taxon>
        <taxon>Stenosarchaea group</taxon>
        <taxon>Methanomicrobia</taxon>
        <taxon>Methanosarcinales</taxon>
        <taxon>Methanosarcinaceae</taxon>
        <taxon>Methanosarcina</taxon>
    </lineage>
</organism>
<feature type="transmembrane region" description="Helical" evidence="7">
    <location>
        <begin position="205"/>
        <end position="223"/>
    </location>
</feature>
<evidence type="ECO:0000256" key="7">
    <source>
        <dbReference type="SAM" id="Phobius"/>
    </source>
</evidence>
<dbReference type="HOGENOM" id="CLU_059148_0_0_2"/>
<dbReference type="Pfam" id="PF03773">
    <property type="entry name" value="ArsP_1"/>
    <property type="match status" value="1"/>
</dbReference>
<proteinExistence type="inferred from homology"/>
<dbReference type="GO" id="GO:0005886">
    <property type="term" value="C:plasma membrane"/>
    <property type="evidence" value="ECO:0007669"/>
    <property type="project" value="UniProtKB-SubCell"/>
</dbReference>
<feature type="transmembrane region" description="Helical" evidence="7">
    <location>
        <begin position="139"/>
        <end position="160"/>
    </location>
</feature>
<feature type="transmembrane region" description="Helical" evidence="7">
    <location>
        <begin position="235"/>
        <end position="251"/>
    </location>
</feature>
<dbReference type="InterPro" id="IPR053166">
    <property type="entry name" value="UPF0718_permease"/>
</dbReference>
<dbReference type="Proteomes" id="UP000033101">
    <property type="component" value="Chromosome"/>
</dbReference>
<reference evidence="8 9" key="1">
    <citation type="submission" date="2014-07" db="EMBL/GenBank/DDBJ databases">
        <title>Methanogenic archaea and the global carbon cycle.</title>
        <authorList>
            <person name="Henriksen J.R."/>
            <person name="Luke J."/>
            <person name="Reinhart S."/>
            <person name="Benedict M.N."/>
            <person name="Youngblut N.D."/>
            <person name="Metcalf M.E."/>
            <person name="Whitaker R.J."/>
            <person name="Metcalf W.W."/>
        </authorList>
    </citation>
    <scope>NUCLEOTIDE SEQUENCE [LARGE SCALE GENOMIC DNA]</scope>
    <source>
        <strain evidence="8 9">HB-1</strain>
    </source>
</reference>
<evidence type="ECO:0000256" key="5">
    <source>
        <dbReference type="ARBA" id="ARBA00022989"/>
    </source>
</evidence>
<keyword evidence="9" id="KW-1185">Reference proteome</keyword>
<comment type="similarity">
    <text evidence="2">Belongs to the UPF0718 family.</text>
</comment>
<dbReference type="EMBL" id="CP009516">
    <property type="protein sequence ID" value="AKB77494.1"/>
    <property type="molecule type" value="Genomic_DNA"/>
</dbReference>
<feature type="transmembrane region" description="Helical" evidence="7">
    <location>
        <begin position="109"/>
        <end position="132"/>
    </location>
</feature>
<keyword evidence="3" id="KW-1003">Cell membrane</keyword>
<dbReference type="GeneID" id="24830170"/>
<evidence type="ECO:0000256" key="2">
    <source>
        <dbReference type="ARBA" id="ARBA00006386"/>
    </source>
</evidence>
<keyword evidence="5 7" id="KW-1133">Transmembrane helix</keyword>
<sequence>MVDIFYLLQWIADKLTYGVFGIAPETHLAASVNFIIYDVMKIFVLLSMMIFVISYIRTYITPEKTRRALGGKKGLRYHFLASLIGTVSPFCSCSSVLLFIGFVEAGVPLGVTFSFLITSPLVNEAAVAVLWATLGFKATIIYVVSGIVLGVLGGYLIGFLKLERYVEDFVYKIKVGQQNTEPEKIRIKERAGNAFEGVKDIVGKVWIYVIIGVSIGGVFHGYAPEGILEKYAGEDNLLAVPIAVLIGVPLYSNVMGMIPIVESLIGKGLPIGTSLAFLMSVTAVSLPEMIILKKVLKKELIAIFVSIVAVSIIFTGYLFNLLL</sequence>
<dbReference type="AlphaFoldDB" id="A0A0E3S7W0"/>
<name>A0A0E3S7W0_9EURY</name>
<dbReference type="PATRIC" id="fig|1434110.4.peg.1257"/>
<feature type="transmembrane region" description="Helical" evidence="7">
    <location>
        <begin position="77"/>
        <end position="103"/>
    </location>
</feature>
<feature type="transmembrane region" description="Helical" evidence="7">
    <location>
        <begin position="271"/>
        <end position="292"/>
    </location>
</feature>